<reference evidence="1" key="1">
    <citation type="submission" date="2016-07" db="EMBL/GenBank/DDBJ databases">
        <authorList>
            <person name="Bertelli C."/>
        </authorList>
    </citation>
    <scope>NUCLEOTIDE SEQUENCE</scope>
    <source>
        <strain evidence="1">1YdBTEX2</strain>
    </source>
</reference>
<protein>
    <submittedName>
        <fullName evidence="1">Uncharacterized protein</fullName>
    </submittedName>
</protein>
<organism evidence="1 3">
    <name type="scientific">Pseudomonas veronii 1YdBTEX2</name>
    <dbReference type="NCBI Taxonomy" id="1295141"/>
    <lineage>
        <taxon>Bacteria</taxon>
        <taxon>Pseudomonadati</taxon>
        <taxon>Pseudomonadota</taxon>
        <taxon>Gammaproteobacteria</taxon>
        <taxon>Pseudomonadales</taxon>
        <taxon>Pseudomonadaceae</taxon>
        <taxon>Pseudomonas</taxon>
    </lineage>
</organism>
<accession>A0A1D3K6R2</accession>
<gene>
    <name evidence="1" type="ORF">PVE_R2G0014</name>
    <name evidence="2" type="ORF">PVE_R2G0906</name>
</gene>
<sequence>MDVLNQINDVGLELLNGRHRLVAALSIGQTVTAIDTEGRTLEIAIADGRVVANIVAASDSVKSSGILVRKIGDAFSIPVSAITNNPANPRA</sequence>
<proteinExistence type="predicted"/>
<dbReference type="EMBL" id="LT599584">
    <property type="protein sequence ID" value="SBW84931.1"/>
    <property type="molecule type" value="Genomic_DNA"/>
</dbReference>
<dbReference type="EMBL" id="LT599584">
    <property type="protein sequence ID" value="SBW84044.1"/>
    <property type="molecule type" value="Genomic_DNA"/>
</dbReference>
<evidence type="ECO:0000313" key="3">
    <source>
        <dbReference type="Proteomes" id="UP000245431"/>
    </source>
</evidence>
<evidence type="ECO:0000313" key="2">
    <source>
        <dbReference type="EMBL" id="SBW84931.1"/>
    </source>
</evidence>
<dbReference type="AlphaFoldDB" id="A0A1D3K6R2"/>
<name>A0A1D3K6R2_PSEVE</name>
<dbReference type="Proteomes" id="UP000245431">
    <property type="component" value="Chromosome PVE_r2"/>
</dbReference>
<evidence type="ECO:0000313" key="1">
    <source>
        <dbReference type="EMBL" id="SBW84044.1"/>
    </source>
</evidence>
<reference evidence="3" key="2">
    <citation type="submission" date="2016-07" db="EMBL/GenBank/DDBJ databases">
        <authorList>
            <person name="Florea S."/>
            <person name="Webb J.S."/>
            <person name="Jaromczyk J."/>
            <person name="Schardl C.L."/>
        </authorList>
    </citation>
    <scope>NUCLEOTIDE SEQUENCE [LARGE SCALE GENOMIC DNA]</scope>
    <source>
        <strain evidence="3">1YdBTEX2</strain>
    </source>
</reference>